<dbReference type="CDD" id="cd18316">
    <property type="entry name" value="BTB_POZ_KCTD-like"/>
    <property type="match status" value="1"/>
</dbReference>
<dbReference type="RefSeq" id="XP_005788140.1">
    <property type="nucleotide sequence ID" value="XM_005788083.1"/>
</dbReference>
<dbReference type="PANTHER" id="PTHR11145">
    <property type="entry name" value="BTB/POZ DOMAIN-CONTAINING ADAPTER FOR CUL3-MEDIATED RHOA DEGRADATION PROTEIN FAMILY MEMBER"/>
    <property type="match status" value="1"/>
</dbReference>
<dbReference type="EnsemblProtists" id="EOD35711">
    <property type="protein sequence ID" value="EOD35711"/>
    <property type="gene ID" value="EMIHUDRAFT_252569"/>
</dbReference>
<proteinExistence type="predicted"/>
<dbReference type="Proteomes" id="UP000013827">
    <property type="component" value="Unassembled WGS sequence"/>
</dbReference>
<keyword evidence="4" id="KW-1185">Reference proteome</keyword>
<evidence type="ECO:0000256" key="1">
    <source>
        <dbReference type="SAM" id="MobiDB-lite"/>
    </source>
</evidence>
<evidence type="ECO:0000313" key="3">
    <source>
        <dbReference type="EnsemblProtists" id="EOD35711"/>
    </source>
</evidence>
<sequence>MSKRVAEPAGSPSKQPRVGASAGCSRPHGRVVLSVGGTRFESSRTTLECASSYFSALLARWDDDAELFVDGDADAFQPLLSYMRFGKLTLPQDQGLAERVLLQAEYLGMDGLLASVKARAFRNLHPDTHHDEARPLQDAFDAEFGGLSAAIDDGVLPARYFAPVPKSPPARTIKQLWPAAPGYRALFAGGRFDHARPQWQTGLPADESLHIVSWALVEYRDGTQRVDAIVQRDLDDTRRHIGIFPEHAQLKSHLQLASEYTGPRTSDFAHWVVVPPTAPGKLLPISPGSVRGVWKQPAITREDIGSQIWIRGNTIIANGETLLVEWGGEKPDDVEGATIDYVMEVSEEDSHVRLSGDIFFDVPSIVGTSTELDMAFASVDGCTNEGGRIATKFFIPTSSHGTGEESATQLADAREVIIDGCKHFWHFSGAKREWVH</sequence>
<dbReference type="PROSITE" id="PS50097">
    <property type="entry name" value="BTB"/>
    <property type="match status" value="1"/>
</dbReference>
<reference evidence="3" key="2">
    <citation type="submission" date="2024-10" db="UniProtKB">
        <authorList>
            <consortium name="EnsemblProtists"/>
        </authorList>
    </citation>
    <scope>IDENTIFICATION</scope>
</reference>
<evidence type="ECO:0000313" key="4">
    <source>
        <dbReference type="Proteomes" id="UP000013827"/>
    </source>
</evidence>
<dbReference type="PaxDb" id="2903-EOD35711"/>
<evidence type="ECO:0000259" key="2">
    <source>
        <dbReference type="PROSITE" id="PS50097"/>
    </source>
</evidence>
<dbReference type="InterPro" id="IPR011333">
    <property type="entry name" value="SKP1/BTB/POZ_sf"/>
</dbReference>
<dbReference type="InterPro" id="IPR003131">
    <property type="entry name" value="T1-type_BTB"/>
</dbReference>
<dbReference type="STRING" id="2903.R1FJH4"/>
<dbReference type="SMART" id="SM00225">
    <property type="entry name" value="BTB"/>
    <property type="match status" value="1"/>
</dbReference>
<protein>
    <recommendedName>
        <fullName evidence="2">BTB domain-containing protein</fullName>
    </recommendedName>
</protein>
<dbReference type="PANTHER" id="PTHR11145:SF8">
    <property type="entry name" value="RE57120P"/>
    <property type="match status" value="1"/>
</dbReference>
<dbReference type="GeneID" id="17280981"/>
<reference evidence="4" key="1">
    <citation type="journal article" date="2013" name="Nature">
        <title>Pan genome of the phytoplankton Emiliania underpins its global distribution.</title>
        <authorList>
            <person name="Read B.A."/>
            <person name="Kegel J."/>
            <person name="Klute M.J."/>
            <person name="Kuo A."/>
            <person name="Lefebvre S.C."/>
            <person name="Maumus F."/>
            <person name="Mayer C."/>
            <person name="Miller J."/>
            <person name="Monier A."/>
            <person name="Salamov A."/>
            <person name="Young J."/>
            <person name="Aguilar M."/>
            <person name="Claverie J.M."/>
            <person name="Frickenhaus S."/>
            <person name="Gonzalez K."/>
            <person name="Herman E.K."/>
            <person name="Lin Y.C."/>
            <person name="Napier J."/>
            <person name="Ogata H."/>
            <person name="Sarno A.F."/>
            <person name="Shmutz J."/>
            <person name="Schroeder D."/>
            <person name="de Vargas C."/>
            <person name="Verret F."/>
            <person name="von Dassow P."/>
            <person name="Valentin K."/>
            <person name="Van de Peer Y."/>
            <person name="Wheeler G."/>
            <person name="Dacks J.B."/>
            <person name="Delwiche C.F."/>
            <person name="Dyhrman S.T."/>
            <person name="Glockner G."/>
            <person name="John U."/>
            <person name="Richards T."/>
            <person name="Worden A.Z."/>
            <person name="Zhang X."/>
            <person name="Grigoriev I.V."/>
            <person name="Allen A.E."/>
            <person name="Bidle K."/>
            <person name="Borodovsky M."/>
            <person name="Bowler C."/>
            <person name="Brownlee C."/>
            <person name="Cock J.M."/>
            <person name="Elias M."/>
            <person name="Gladyshev V.N."/>
            <person name="Groth M."/>
            <person name="Guda C."/>
            <person name="Hadaegh A."/>
            <person name="Iglesias-Rodriguez M.D."/>
            <person name="Jenkins J."/>
            <person name="Jones B.M."/>
            <person name="Lawson T."/>
            <person name="Leese F."/>
            <person name="Lindquist E."/>
            <person name="Lobanov A."/>
            <person name="Lomsadze A."/>
            <person name="Malik S.B."/>
            <person name="Marsh M.E."/>
            <person name="Mackinder L."/>
            <person name="Mock T."/>
            <person name="Mueller-Roeber B."/>
            <person name="Pagarete A."/>
            <person name="Parker M."/>
            <person name="Probert I."/>
            <person name="Quesneville H."/>
            <person name="Raines C."/>
            <person name="Rensing S.A."/>
            <person name="Riano-Pachon D.M."/>
            <person name="Richier S."/>
            <person name="Rokitta S."/>
            <person name="Shiraiwa Y."/>
            <person name="Soanes D.M."/>
            <person name="van der Giezen M."/>
            <person name="Wahlund T.M."/>
            <person name="Williams B."/>
            <person name="Wilson W."/>
            <person name="Wolfe G."/>
            <person name="Wurch L.L."/>
        </authorList>
    </citation>
    <scope>NUCLEOTIDE SEQUENCE</scope>
</reference>
<name>A0A0D3KIX6_EMIH1</name>
<dbReference type="Gene3D" id="3.30.710.10">
    <property type="entry name" value="Potassium Channel Kv1.1, Chain A"/>
    <property type="match status" value="1"/>
</dbReference>
<feature type="domain" description="BTB" evidence="2">
    <location>
        <begin position="29"/>
        <end position="92"/>
    </location>
</feature>
<dbReference type="SUPFAM" id="SSF54695">
    <property type="entry name" value="POZ domain"/>
    <property type="match status" value="1"/>
</dbReference>
<feature type="region of interest" description="Disordered" evidence="1">
    <location>
        <begin position="1"/>
        <end position="25"/>
    </location>
</feature>
<dbReference type="AlphaFoldDB" id="A0A0D3KIX6"/>
<dbReference type="GO" id="GO:0051260">
    <property type="term" value="P:protein homooligomerization"/>
    <property type="evidence" value="ECO:0007669"/>
    <property type="project" value="InterPro"/>
</dbReference>
<accession>A0A0D3KIX6</accession>
<organism evidence="3 4">
    <name type="scientific">Emiliania huxleyi (strain CCMP1516)</name>
    <dbReference type="NCBI Taxonomy" id="280463"/>
    <lineage>
        <taxon>Eukaryota</taxon>
        <taxon>Haptista</taxon>
        <taxon>Haptophyta</taxon>
        <taxon>Prymnesiophyceae</taxon>
        <taxon>Isochrysidales</taxon>
        <taxon>Noelaerhabdaceae</taxon>
        <taxon>Emiliania</taxon>
    </lineage>
</organism>
<dbReference type="HOGENOM" id="CLU_629202_0_0_1"/>
<dbReference type="InterPro" id="IPR000210">
    <property type="entry name" value="BTB/POZ_dom"/>
</dbReference>
<dbReference type="InterPro" id="IPR045068">
    <property type="entry name" value="BACURD1-3"/>
</dbReference>
<dbReference type="KEGG" id="ehx:EMIHUDRAFT_252569"/>
<dbReference type="Pfam" id="PF02214">
    <property type="entry name" value="BTB_2"/>
    <property type="match status" value="1"/>
</dbReference>